<dbReference type="SUPFAM" id="SSF81321">
    <property type="entry name" value="Family A G protein-coupled receptor-like"/>
    <property type="match status" value="1"/>
</dbReference>
<comment type="subcellular location">
    <subcellularLocation>
        <location evidence="1">Cell membrane</location>
        <topology evidence="1">Multi-pass membrane protein</topology>
    </subcellularLocation>
</comment>
<dbReference type="Gene3D" id="1.20.1070.10">
    <property type="entry name" value="Rhodopsin 7-helix transmembrane proteins"/>
    <property type="match status" value="2"/>
</dbReference>
<feature type="domain" description="G-protein coupled receptors family 1 profile" evidence="11">
    <location>
        <begin position="63"/>
        <end position="500"/>
    </location>
</feature>
<evidence type="ECO:0000256" key="7">
    <source>
        <dbReference type="ARBA" id="ARBA00023170"/>
    </source>
</evidence>
<feature type="transmembrane region" description="Helical" evidence="10">
    <location>
        <begin position="83"/>
        <end position="107"/>
    </location>
</feature>
<evidence type="ECO:0000256" key="10">
    <source>
        <dbReference type="SAM" id="Phobius"/>
    </source>
</evidence>
<feature type="transmembrane region" description="Helical" evidence="10">
    <location>
        <begin position="127"/>
        <end position="149"/>
    </location>
</feature>
<keyword evidence="7 9" id="KW-0675">Receptor</keyword>
<evidence type="ECO:0000256" key="4">
    <source>
        <dbReference type="ARBA" id="ARBA00022989"/>
    </source>
</evidence>
<dbReference type="PANTHER" id="PTHR24248">
    <property type="entry name" value="ADRENERGIC RECEPTOR-RELATED G-PROTEIN COUPLED RECEPTOR"/>
    <property type="match status" value="1"/>
</dbReference>
<name>A0AAV4DS70_9GAST</name>
<keyword evidence="5 9" id="KW-0297">G-protein coupled receptor</keyword>
<protein>
    <submittedName>
        <fullName evidence="12">D(3) dopamine receptor</fullName>
    </submittedName>
</protein>
<evidence type="ECO:0000256" key="5">
    <source>
        <dbReference type="ARBA" id="ARBA00023040"/>
    </source>
</evidence>
<evidence type="ECO:0000256" key="9">
    <source>
        <dbReference type="RuleBase" id="RU000688"/>
    </source>
</evidence>
<feature type="transmembrane region" description="Helical" evidence="10">
    <location>
        <begin position="212"/>
        <end position="238"/>
    </location>
</feature>
<dbReference type="AlphaFoldDB" id="A0AAV4DS70"/>
<evidence type="ECO:0000256" key="8">
    <source>
        <dbReference type="ARBA" id="ARBA00023224"/>
    </source>
</evidence>
<dbReference type="InterPro" id="IPR000276">
    <property type="entry name" value="GPCR_Rhodpsn"/>
</dbReference>
<keyword evidence="6 10" id="KW-0472">Membrane</keyword>
<feature type="transmembrane region" description="Helical" evidence="10">
    <location>
        <begin position="170"/>
        <end position="192"/>
    </location>
</feature>
<dbReference type="GO" id="GO:0004930">
    <property type="term" value="F:G protein-coupled receptor activity"/>
    <property type="evidence" value="ECO:0007669"/>
    <property type="project" value="UniProtKB-KW"/>
</dbReference>
<dbReference type="GO" id="GO:0005886">
    <property type="term" value="C:plasma membrane"/>
    <property type="evidence" value="ECO:0007669"/>
    <property type="project" value="UniProtKB-SubCell"/>
</dbReference>
<dbReference type="Pfam" id="PF00001">
    <property type="entry name" value="7tm_1"/>
    <property type="match status" value="1"/>
</dbReference>
<keyword evidence="13" id="KW-1185">Reference proteome</keyword>
<feature type="transmembrane region" description="Helical" evidence="10">
    <location>
        <begin position="484"/>
        <end position="504"/>
    </location>
</feature>
<comment type="similarity">
    <text evidence="9">Belongs to the G-protein coupled receptor 1 family.</text>
</comment>
<reference evidence="12 13" key="1">
    <citation type="journal article" date="2021" name="Elife">
        <title>Chloroplast acquisition without the gene transfer in kleptoplastic sea slugs, Plakobranchus ocellatus.</title>
        <authorList>
            <person name="Maeda T."/>
            <person name="Takahashi S."/>
            <person name="Yoshida T."/>
            <person name="Shimamura S."/>
            <person name="Takaki Y."/>
            <person name="Nagai Y."/>
            <person name="Toyoda A."/>
            <person name="Suzuki Y."/>
            <person name="Arimoto A."/>
            <person name="Ishii H."/>
            <person name="Satoh N."/>
            <person name="Nishiyama T."/>
            <person name="Hasebe M."/>
            <person name="Maruyama T."/>
            <person name="Minagawa J."/>
            <person name="Obokata J."/>
            <person name="Shigenobu S."/>
        </authorList>
    </citation>
    <scope>NUCLEOTIDE SEQUENCE [LARGE SCALE GENOMIC DNA]</scope>
</reference>
<proteinExistence type="inferred from homology"/>
<sequence>MEASVKQTPASQVNLSHTTHAELEIESTVYGVSGSKPCTEEDLAFPDVLSYFIILVGVALMFENVLLIYVICRTRSLHSITNILVASLGITDVLVGGQCCIMGWISLPNGLHSWLDLTPSDVHVFDSVMISLNTSLVSVSILHVSLLAVDRYLYILWPFHYTRRVTRSRVLFTAGGIWMLGLGYIILLTIQFQNEKYRTICIISQTPVAYTYGPFIVIYFLCLIMVFACTFGITRIALDHRHRRKMRMLAQATTTNWRDDTNKGRVSELYGSNSRGTDKATVNIQNKNGGLSGAYQNKDPVKFSIVSMILESSINKFATDLQLSSYVRSDYAAMFDTVQAGDCYGNSIFFQTDTSANPLRETNAQTISPQANTVSYTEGFDAAITIDYNHLKKIRNENGSGKYLFQTVVGFRNAHRMSELSPIEHNHNKNKEDEGLFHKKNLKIIKFVIVIFGSFFVCTFPSTLLILIVKIMNIPLISDDTTELLQFPIALNSGMNFLIITHMNKDFRAAVAQRLPCYKVFCLSNSAP</sequence>
<evidence type="ECO:0000256" key="2">
    <source>
        <dbReference type="ARBA" id="ARBA00022475"/>
    </source>
</evidence>
<dbReference type="PRINTS" id="PR00237">
    <property type="entry name" value="GPCRRHODOPSN"/>
</dbReference>
<keyword evidence="4 10" id="KW-1133">Transmembrane helix</keyword>
<evidence type="ECO:0000313" key="13">
    <source>
        <dbReference type="Proteomes" id="UP000735302"/>
    </source>
</evidence>
<keyword evidence="8 9" id="KW-0807">Transducer</keyword>
<gene>
    <name evidence="12" type="ORF">PoB_007365300</name>
</gene>
<keyword evidence="3 9" id="KW-0812">Transmembrane</keyword>
<evidence type="ECO:0000259" key="11">
    <source>
        <dbReference type="PROSITE" id="PS50262"/>
    </source>
</evidence>
<dbReference type="EMBL" id="BLXT01008250">
    <property type="protein sequence ID" value="GFO47148.1"/>
    <property type="molecule type" value="Genomic_DNA"/>
</dbReference>
<comment type="caution">
    <text evidence="12">The sequence shown here is derived from an EMBL/GenBank/DDBJ whole genome shotgun (WGS) entry which is preliminary data.</text>
</comment>
<organism evidence="12 13">
    <name type="scientific">Plakobranchus ocellatus</name>
    <dbReference type="NCBI Taxonomy" id="259542"/>
    <lineage>
        <taxon>Eukaryota</taxon>
        <taxon>Metazoa</taxon>
        <taxon>Spiralia</taxon>
        <taxon>Lophotrochozoa</taxon>
        <taxon>Mollusca</taxon>
        <taxon>Gastropoda</taxon>
        <taxon>Heterobranchia</taxon>
        <taxon>Euthyneura</taxon>
        <taxon>Panpulmonata</taxon>
        <taxon>Sacoglossa</taxon>
        <taxon>Placobranchoidea</taxon>
        <taxon>Plakobranchidae</taxon>
        <taxon>Plakobranchus</taxon>
    </lineage>
</organism>
<evidence type="ECO:0000256" key="1">
    <source>
        <dbReference type="ARBA" id="ARBA00004651"/>
    </source>
</evidence>
<feature type="transmembrane region" description="Helical" evidence="10">
    <location>
        <begin position="49"/>
        <end position="71"/>
    </location>
</feature>
<dbReference type="InterPro" id="IPR017452">
    <property type="entry name" value="GPCR_Rhodpsn_7TM"/>
</dbReference>
<accession>A0AAV4DS70</accession>
<dbReference type="PROSITE" id="PS50262">
    <property type="entry name" value="G_PROTEIN_RECEP_F1_2"/>
    <property type="match status" value="1"/>
</dbReference>
<keyword evidence="2" id="KW-1003">Cell membrane</keyword>
<dbReference type="PROSITE" id="PS00237">
    <property type="entry name" value="G_PROTEIN_RECEP_F1_1"/>
    <property type="match status" value="1"/>
</dbReference>
<dbReference type="Proteomes" id="UP000735302">
    <property type="component" value="Unassembled WGS sequence"/>
</dbReference>
<evidence type="ECO:0000256" key="6">
    <source>
        <dbReference type="ARBA" id="ARBA00023136"/>
    </source>
</evidence>
<feature type="transmembrane region" description="Helical" evidence="10">
    <location>
        <begin position="447"/>
        <end position="472"/>
    </location>
</feature>
<evidence type="ECO:0000256" key="3">
    <source>
        <dbReference type="ARBA" id="ARBA00022692"/>
    </source>
</evidence>
<evidence type="ECO:0000313" key="12">
    <source>
        <dbReference type="EMBL" id="GFO47148.1"/>
    </source>
</evidence>